<gene>
    <name evidence="3" type="ORF">KXJ69_09825</name>
</gene>
<dbReference type="EMBL" id="JAHWDP010000003">
    <property type="protein sequence ID" value="MBW2938405.1"/>
    <property type="molecule type" value="Genomic_DNA"/>
</dbReference>
<feature type="transmembrane region" description="Helical" evidence="1">
    <location>
        <begin position="146"/>
        <end position="167"/>
    </location>
</feature>
<organism evidence="3 4">
    <name type="scientific">Halomarinibacterium sedimenti</name>
    <dbReference type="NCBI Taxonomy" id="2857106"/>
    <lineage>
        <taxon>Bacteria</taxon>
        <taxon>Pseudomonadati</taxon>
        <taxon>Bacteroidota</taxon>
        <taxon>Flavobacteriia</taxon>
        <taxon>Flavobacteriales</taxon>
        <taxon>Flavobacteriaceae</taxon>
        <taxon>Halomarinibacterium</taxon>
    </lineage>
</organism>
<feature type="transmembrane region" description="Helical" evidence="1">
    <location>
        <begin position="88"/>
        <end position="110"/>
    </location>
</feature>
<accession>A0A9X1JW24</accession>
<dbReference type="InterPro" id="IPR000620">
    <property type="entry name" value="EamA_dom"/>
</dbReference>
<keyword evidence="1" id="KW-0472">Membrane</keyword>
<proteinExistence type="predicted"/>
<feature type="transmembrane region" description="Helical" evidence="1">
    <location>
        <begin position="61"/>
        <end position="81"/>
    </location>
</feature>
<feature type="transmembrane region" description="Helical" evidence="1">
    <location>
        <begin position="242"/>
        <end position="263"/>
    </location>
</feature>
<evidence type="ECO:0000313" key="4">
    <source>
        <dbReference type="Proteomes" id="UP001138686"/>
    </source>
</evidence>
<evidence type="ECO:0000313" key="3">
    <source>
        <dbReference type="EMBL" id="MBW2938405.1"/>
    </source>
</evidence>
<dbReference type="RefSeq" id="WP_219052915.1">
    <property type="nucleotide sequence ID" value="NZ_JAHWDP010000003.1"/>
</dbReference>
<dbReference type="AlphaFoldDB" id="A0A9X1JW24"/>
<evidence type="ECO:0000256" key="1">
    <source>
        <dbReference type="SAM" id="Phobius"/>
    </source>
</evidence>
<feature type="transmembrane region" description="Helical" evidence="1">
    <location>
        <begin position="29"/>
        <end position="46"/>
    </location>
</feature>
<feature type="transmembrane region" description="Helical" evidence="1">
    <location>
        <begin position="211"/>
        <end position="230"/>
    </location>
</feature>
<evidence type="ECO:0000259" key="2">
    <source>
        <dbReference type="Pfam" id="PF00892"/>
    </source>
</evidence>
<feature type="transmembrane region" description="Helical" evidence="1">
    <location>
        <begin position="116"/>
        <end position="134"/>
    </location>
</feature>
<comment type="caution">
    <text evidence="3">The sequence shown here is derived from an EMBL/GenBank/DDBJ whole genome shotgun (WGS) entry which is preliminary data.</text>
</comment>
<dbReference type="GO" id="GO:0016020">
    <property type="term" value="C:membrane"/>
    <property type="evidence" value="ECO:0007669"/>
    <property type="project" value="InterPro"/>
</dbReference>
<feature type="transmembrane region" description="Helical" evidence="1">
    <location>
        <begin position="272"/>
        <end position="288"/>
    </location>
</feature>
<dbReference type="Pfam" id="PF00892">
    <property type="entry name" value="EamA"/>
    <property type="match status" value="1"/>
</dbReference>
<feature type="transmembrane region" description="Helical" evidence="1">
    <location>
        <begin position="179"/>
        <end position="199"/>
    </location>
</feature>
<keyword evidence="4" id="KW-1185">Reference proteome</keyword>
<name>A0A9X1JW24_9FLAO</name>
<keyword evidence="1" id="KW-0812">Transmembrane</keyword>
<feature type="domain" description="EamA" evidence="2">
    <location>
        <begin position="2"/>
        <end position="133"/>
    </location>
</feature>
<dbReference type="Proteomes" id="UP001138686">
    <property type="component" value="Unassembled WGS sequence"/>
</dbReference>
<protein>
    <submittedName>
        <fullName evidence="3">EamA family transporter</fullName>
    </submittedName>
</protein>
<keyword evidence="1" id="KW-1133">Transmembrane helix</keyword>
<sequence>MIALLLSILASTTILVVFKLFERFKINNFQAIVVNYIVAGTFGFLLQGDTEKMATLHQFSWFYYALALGSFFISIFFLMALTTQRSGLSVVSVATKMSVVIPIIFGLLYYKESLGILKGIGILLALFAVYLASIKNKHGLTIQKKNLIFPLLVFLGSGIIDTGIKFIEEGFVAPEDVAIFSSTLFYAAGSIGLLALLVQKLKGTLKFETKSILGGIALGIPNFFSLYFLVGALRSDIMESSGIFTVNNIGIVTLSTFVAILLFKEKLIPKNWLGIILALVSIGLIALSKM</sequence>
<reference evidence="3" key="1">
    <citation type="submission" date="2021-07" db="EMBL/GenBank/DDBJ databases">
        <title>Aureisphaera sp. CAU 1614 isolated from sea sediment.</title>
        <authorList>
            <person name="Kim W."/>
        </authorList>
    </citation>
    <scope>NUCLEOTIDE SEQUENCE</scope>
    <source>
        <strain evidence="3">CAU 1614</strain>
    </source>
</reference>
<feature type="transmembrane region" description="Helical" evidence="1">
    <location>
        <begin position="6"/>
        <end position="22"/>
    </location>
</feature>